<feature type="domain" description="NAD-dependent epimerase/dehydratase" evidence="7">
    <location>
        <begin position="42"/>
        <end position="274"/>
    </location>
</feature>
<evidence type="ECO:0000256" key="3">
    <source>
        <dbReference type="ARBA" id="ARBA00018569"/>
    </source>
</evidence>
<evidence type="ECO:0000259" key="7">
    <source>
        <dbReference type="Pfam" id="PF01370"/>
    </source>
</evidence>
<evidence type="ECO:0000313" key="9">
    <source>
        <dbReference type="Proteomes" id="UP000192266"/>
    </source>
</evidence>
<feature type="region of interest" description="Disordered" evidence="6">
    <location>
        <begin position="1"/>
        <end position="26"/>
    </location>
</feature>
<evidence type="ECO:0000256" key="2">
    <source>
        <dbReference type="ARBA" id="ARBA00007637"/>
    </source>
</evidence>
<dbReference type="AlphaFoldDB" id="A0A1W1UR53"/>
<dbReference type="Proteomes" id="UP000192266">
    <property type="component" value="Unassembled WGS sequence"/>
</dbReference>
<dbReference type="Gene3D" id="3.40.50.720">
    <property type="entry name" value="NAD(P)-binding Rossmann-like Domain"/>
    <property type="match status" value="1"/>
</dbReference>
<evidence type="ECO:0000256" key="1">
    <source>
        <dbReference type="ARBA" id="ARBA00004947"/>
    </source>
</evidence>
<sequence>MAYEVSAQQPTVDPTTTTALRGSQAATVPASEMPDATKEILLVSGSSGLIGTAVIKALAGQYTIIGLDNKGFPYPPPEAECITIDITSDEAVQKVFRDIRQKHGNRIACFIHLAAYYSFSEKTSPLYDKITVEGTARLLEHLQSFQVEQFLFTSSMLVYLPTVPGVQLTELSPVAATWGYPESKLKTEKILHTQRGAIPVVSLRVAGVYSDAGDSIPITNQIQRIRERKITSYFFPGDASHGSTFIHLDDLVAVLGQAVKKRAVLPPDIVLNIGERETLSFSDLQRIIGTALRGHAQPFIRIPKFLARWGAAVQNLFGSPFIKPWMVEFADDNLDMDSSQAEKLLDWQPQRSLSETLPKMVAHLKADPQQFYQANKLEA</sequence>
<dbReference type="PANTHER" id="PTHR43725">
    <property type="entry name" value="UDP-GLUCOSE 4-EPIMERASE"/>
    <property type="match status" value="1"/>
</dbReference>
<gene>
    <name evidence="8" type="ORF">SAMN00120144_0725</name>
</gene>
<proteinExistence type="inferred from homology"/>
<keyword evidence="9" id="KW-1185">Reference proteome</keyword>
<name>A0A1W1UR53_9BACT</name>
<evidence type="ECO:0000256" key="6">
    <source>
        <dbReference type="SAM" id="MobiDB-lite"/>
    </source>
</evidence>
<comment type="pathway">
    <text evidence="1">Carbohydrate metabolism; galactose metabolism.</text>
</comment>
<dbReference type="InterPro" id="IPR036291">
    <property type="entry name" value="NAD(P)-bd_dom_sf"/>
</dbReference>
<evidence type="ECO:0000256" key="5">
    <source>
        <dbReference type="ARBA" id="ARBA00033067"/>
    </source>
</evidence>
<organism evidence="8 9">
    <name type="scientific">Hymenobacter roseosalivarius DSM 11622</name>
    <dbReference type="NCBI Taxonomy" id="645990"/>
    <lineage>
        <taxon>Bacteria</taxon>
        <taxon>Pseudomonadati</taxon>
        <taxon>Bacteroidota</taxon>
        <taxon>Cytophagia</taxon>
        <taxon>Cytophagales</taxon>
        <taxon>Hymenobacteraceae</taxon>
        <taxon>Hymenobacter</taxon>
    </lineage>
</organism>
<dbReference type="Pfam" id="PF01370">
    <property type="entry name" value="Epimerase"/>
    <property type="match status" value="1"/>
</dbReference>
<reference evidence="8 9" key="1">
    <citation type="submission" date="2017-04" db="EMBL/GenBank/DDBJ databases">
        <authorList>
            <person name="Afonso C.L."/>
            <person name="Miller P.J."/>
            <person name="Scott M.A."/>
            <person name="Spackman E."/>
            <person name="Goraichik I."/>
            <person name="Dimitrov K.M."/>
            <person name="Suarez D.L."/>
            <person name="Swayne D.E."/>
        </authorList>
    </citation>
    <scope>NUCLEOTIDE SEQUENCE [LARGE SCALE GENOMIC DNA]</scope>
    <source>
        <strain evidence="8 9">DSM 11622</strain>
    </source>
</reference>
<dbReference type="PANTHER" id="PTHR43725:SF53">
    <property type="entry name" value="UDP-ARABINOSE 4-EPIMERASE 1"/>
    <property type="match status" value="1"/>
</dbReference>
<dbReference type="RefSeq" id="WP_234996927.1">
    <property type="nucleotide sequence ID" value="NZ_FWWW01000039.1"/>
</dbReference>
<comment type="similarity">
    <text evidence="2">Belongs to the NAD(P)-dependent epimerase/dehydratase family.</text>
</comment>
<dbReference type="SUPFAM" id="SSF51735">
    <property type="entry name" value="NAD(P)-binding Rossmann-fold domains"/>
    <property type="match status" value="1"/>
</dbReference>
<accession>A0A1W1UR53</accession>
<dbReference type="InterPro" id="IPR001509">
    <property type="entry name" value="Epimerase_deHydtase"/>
</dbReference>
<evidence type="ECO:0000313" key="8">
    <source>
        <dbReference type="EMBL" id="SMB83550.1"/>
    </source>
</evidence>
<dbReference type="GO" id="GO:0033499">
    <property type="term" value="P:galactose catabolic process via UDP-galactose, Leloir pathway"/>
    <property type="evidence" value="ECO:0007669"/>
    <property type="project" value="TreeGrafter"/>
</dbReference>
<dbReference type="STRING" id="645990.SAMN00120144_0725"/>
<dbReference type="EMBL" id="FWWW01000039">
    <property type="protein sequence ID" value="SMB83550.1"/>
    <property type="molecule type" value="Genomic_DNA"/>
</dbReference>
<evidence type="ECO:0000256" key="4">
    <source>
        <dbReference type="ARBA" id="ARBA00031367"/>
    </source>
</evidence>
<protein>
    <recommendedName>
        <fullName evidence="3">UDP-glucose 4-epimerase</fullName>
    </recommendedName>
    <alternativeName>
        <fullName evidence="5">Galactowaldenase</fullName>
    </alternativeName>
    <alternativeName>
        <fullName evidence="4">UDP-galactose 4-epimerase</fullName>
    </alternativeName>
</protein>